<evidence type="ECO:0000313" key="4">
    <source>
        <dbReference type="Proteomes" id="UP001424441"/>
    </source>
</evidence>
<comment type="similarity">
    <text evidence="1">Belongs to the SIP oxidoreductase family.</text>
</comment>
<dbReference type="InterPro" id="IPR007037">
    <property type="entry name" value="SIP_rossman_dom"/>
</dbReference>
<dbReference type="EMBL" id="BAAADE010000007">
    <property type="protein sequence ID" value="GAA0610549.1"/>
    <property type="molecule type" value="Genomic_DNA"/>
</dbReference>
<dbReference type="InterPro" id="IPR017927">
    <property type="entry name" value="FAD-bd_FR_type"/>
</dbReference>
<dbReference type="RefSeq" id="WP_343806624.1">
    <property type="nucleotide sequence ID" value="NZ_BAAADE010000007.1"/>
</dbReference>
<gene>
    <name evidence="3" type="ORF">GCM10008943_27660</name>
</gene>
<accession>A0ABN1GFN1</accession>
<evidence type="ECO:0000313" key="3">
    <source>
        <dbReference type="EMBL" id="GAA0610549.1"/>
    </source>
</evidence>
<dbReference type="InterPro" id="IPR039374">
    <property type="entry name" value="SIP_fam"/>
</dbReference>
<keyword evidence="4" id="KW-1185">Reference proteome</keyword>
<dbReference type="Proteomes" id="UP001424441">
    <property type="component" value="Unassembled WGS sequence"/>
</dbReference>
<dbReference type="InterPro" id="IPR013113">
    <property type="entry name" value="SIP_FAD-bd"/>
</dbReference>
<dbReference type="InterPro" id="IPR039261">
    <property type="entry name" value="FNR_nucleotide-bd"/>
</dbReference>
<reference evidence="3 4" key="1">
    <citation type="journal article" date="2019" name="Int. J. Syst. Evol. Microbiol.">
        <title>The Global Catalogue of Microorganisms (GCM) 10K type strain sequencing project: providing services to taxonomists for standard genome sequencing and annotation.</title>
        <authorList>
            <consortium name="The Broad Institute Genomics Platform"/>
            <consortium name="The Broad Institute Genome Sequencing Center for Infectious Disease"/>
            <person name="Wu L."/>
            <person name="Ma J."/>
        </authorList>
    </citation>
    <scope>NUCLEOTIDE SEQUENCE [LARGE SCALE GENOMIC DNA]</scope>
    <source>
        <strain evidence="3 4">JCM 15115</strain>
    </source>
</reference>
<sequence length="238" mass="27083">MTYDYLSAIVRHKEMISPSMIRIVLKDGDLHRFESTGYGDEFIWLSFPVAGSTDEKGRYYTVRNWCHESKELTVDFVKHETGIATHWARQVDVGDNIRLLKPRSRFAPPEKTDYIILIADITGLPAVGRVLEELPKGFKAIVHVEVPCEADKQEIATQGDVHIVWHCCHGLRDDRKGYTELPRIAAEIKELPEGLGYIYIAGEARAASACRKHFRDVLGFDKKRIDAVGYWIEGQARV</sequence>
<dbReference type="Pfam" id="PF04954">
    <property type="entry name" value="SIP"/>
    <property type="match status" value="1"/>
</dbReference>
<dbReference type="PANTHER" id="PTHR30157:SF0">
    <property type="entry name" value="NADPH-DEPENDENT FERRIC-CHELATE REDUCTASE"/>
    <property type="match status" value="1"/>
</dbReference>
<protein>
    <submittedName>
        <fullName evidence="3">Siderophore-interacting protein</fullName>
    </submittedName>
</protein>
<dbReference type="PROSITE" id="PS51384">
    <property type="entry name" value="FAD_FR"/>
    <property type="match status" value="1"/>
</dbReference>
<feature type="domain" description="FAD-binding FR-type" evidence="2">
    <location>
        <begin position="3"/>
        <end position="109"/>
    </location>
</feature>
<dbReference type="SUPFAM" id="SSF63380">
    <property type="entry name" value="Riboflavin synthase domain-like"/>
    <property type="match status" value="1"/>
</dbReference>
<proteinExistence type="inferred from homology"/>
<dbReference type="PANTHER" id="PTHR30157">
    <property type="entry name" value="FERRIC REDUCTASE, NADPH-DEPENDENT"/>
    <property type="match status" value="1"/>
</dbReference>
<organism evidence="3 4">
    <name type="scientific">Paenochrobactrum glaciei</name>
    <dbReference type="NCBI Taxonomy" id="486407"/>
    <lineage>
        <taxon>Bacteria</taxon>
        <taxon>Pseudomonadati</taxon>
        <taxon>Pseudomonadota</taxon>
        <taxon>Alphaproteobacteria</taxon>
        <taxon>Hyphomicrobiales</taxon>
        <taxon>Brucellaceae</taxon>
        <taxon>Paenochrobactrum</taxon>
    </lineage>
</organism>
<evidence type="ECO:0000256" key="1">
    <source>
        <dbReference type="ARBA" id="ARBA00035644"/>
    </source>
</evidence>
<name>A0ABN1GFN1_9HYPH</name>
<comment type="caution">
    <text evidence="3">The sequence shown here is derived from an EMBL/GenBank/DDBJ whole genome shotgun (WGS) entry which is preliminary data.</text>
</comment>
<evidence type="ECO:0000259" key="2">
    <source>
        <dbReference type="PROSITE" id="PS51384"/>
    </source>
</evidence>
<dbReference type="InterPro" id="IPR017938">
    <property type="entry name" value="Riboflavin_synthase-like_b-brl"/>
</dbReference>
<dbReference type="Gene3D" id="3.40.50.80">
    <property type="entry name" value="Nucleotide-binding domain of ferredoxin-NADP reductase (FNR) module"/>
    <property type="match status" value="1"/>
</dbReference>
<dbReference type="Gene3D" id="2.40.30.10">
    <property type="entry name" value="Translation factors"/>
    <property type="match status" value="1"/>
</dbReference>
<dbReference type="Pfam" id="PF08021">
    <property type="entry name" value="FAD_binding_9"/>
    <property type="match status" value="1"/>
</dbReference>
<dbReference type="CDD" id="cd06193">
    <property type="entry name" value="siderophore_interacting"/>
    <property type="match status" value="1"/>
</dbReference>